<organism evidence="3 4">
    <name type="scientific">Steinernema hermaphroditum</name>
    <dbReference type="NCBI Taxonomy" id="289476"/>
    <lineage>
        <taxon>Eukaryota</taxon>
        <taxon>Metazoa</taxon>
        <taxon>Ecdysozoa</taxon>
        <taxon>Nematoda</taxon>
        <taxon>Chromadorea</taxon>
        <taxon>Rhabditida</taxon>
        <taxon>Tylenchina</taxon>
        <taxon>Panagrolaimomorpha</taxon>
        <taxon>Strongyloidoidea</taxon>
        <taxon>Steinernematidae</taxon>
        <taxon>Steinernema</taxon>
    </lineage>
</organism>
<dbReference type="AlphaFoldDB" id="A0AA39H8N7"/>
<dbReference type="InterPro" id="IPR050111">
    <property type="entry name" value="C-type_lectin/snaclec_domain"/>
</dbReference>
<name>A0AA39H8N7_9BILA</name>
<keyword evidence="1" id="KW-1133">Transmembrane helix</keyword>
<accession>A0AA39H8N7</accession>
<dbReference type="SMART" id="SM00034">
    <property type="entry name" value="CLECT"/>
    <property type="match status" value="1"/>
</dbReference>
<dbReference type="SUPFAM" id="SSF56436">
    <property type="entry name" value="C-type lectin-like"/>
    <property type="match status" value="1"/>
</dbReference>
<gene>
    <name evidence="3" type="ORF">QR680_015428</name>
</gene>
<dbReference type="Proteomes" id="UP001175271">
    <property type="component" value="Unassembled WGS sequence"/>
</dbReference>
<dbReference type="InterPro" id="IPR001304">
    <property type="entry name" value="C-type_lectin-like"/>
</dbReference>
<evidence type="ECO:0000259" key="2">
    <source>
        <dbReference type="PROSITE" id="PS50041"/>
    </source>
</evidence>
<feature type="transmembrane region" description="Helical" evidence="1">
    <location>
        <begin position="361"/>
        <end position="377"/>
    </location>
</feature>
<keyword evidence="4" id="KW-1185">Reference proteome</keyword>
<dbReference type="PANTHER" id="PTHR22803">
    <property type="entry name" value="MANNOSE, PHOSPHOLIPASE, LECTIN RECEPTOR RELATED"/>
    <property type="match status" value="1"/>
</dbReference>
<keyword evidence="1" id="KW-0812">Transmembrane</keyword>
<dbReference type="InterPro" id="IPR016187">
    <property type="entry name" value="CTDL_fold"/>
</dbReference>
<dbReference type="PROSITE" id="PS50041">
    <property type="entry name" value="C_TYPE_LECTIN_2"/>
    <property type="match status" value="1"/>
</dbReference>
<protein>
    <recommendedName>
        <fullName evidence="2">C-type lectin domain-containing protein</fullName>
    </recommendedName>
</protein>
<feature type="transmembrane region" description="Helical" evidence="1">
    <location>
        <begin position="174"/>
        <end position="197"/>
    </location>
</feature>
<evidence type="ECO:0000313" key="3">
    <source>
        <dbReference type="EMBL" id="KAK0400736.1"/>
    </source>
</evidence>
<dbReference type="CDD" id="cd00037">
    <property type="entry name" value="CLECT"/>
    <property type="match status" value="1"/>
</dbReference>
<keyword evidence="1" id="KW-0472">Membrane</keyword>
<dbReference type="InterPro" id="IPR016186">
    <property type="entry name" value="C-type_lectin-like/link_sf"/>
</dbReference>
<dbReference type="Gene3D" id="3.10.100.10">
    <property type="entry name" value="Mannose-Binding Protein A, subunit A"/>
    <property type="match status" value="1"/>
</dbReference>
<feature type="domain" description="C-type lectin" evidence="2">
    <location>
        <begin position="209"/>
        <end position="305"/>
    </location>
</feature>
<comment type="caution">
    <text evidence="3">The sequence shown here is derived from an EMBL/GenBank/DDBJ whole genome shotgun (WGS) entry which is preliminary data.</text>
</comment>
<evidence type="ECO:0000313" key="4">
    <source>
        <dbReference type="Proteomes" id="UP001175271"/>
    </source>
</evidence>
<dbReference type="Pfam" id="PF00059">
    <property type="entry name" value="Lectin_C"/>
    <property type="match status" value="1"/>
</dbReference>
<evidence type="ECO:0000256" key="1">
    <source>
        <dbReference type="SAM" id="Phobius"/>
    </source>
</evidence>
<dbReference type="EMBL" id="JAUCMV010000004">
    <property type="protein sequence ID" value="KAK0400736.1"/>
    <property type="molecule type" value="Genomic_DNA"/>
</dbReference>
<reference evidence="3" key="1">
    <citation type="submission" date="2023-06" db="EMBL/GenBank/DDBJ databases">
        <title>Genomic analysis of the entomopathogenic nematode Steinernema hermaphroditum.</title>
        <authorList>
            <person name="Schwarz E.M."/>
            <person name="Heppert J.K."/>
            <person name="Baniya A."/>
            <person name="Schwartz H.T."/>
            <person name="Tan C.-H."/>
            <person name="Antoshechkin I."/>
            <person name="Sternberg P.W."/>
            <person name="Goodrich-Blair H."/>
            <person name="Dillman A.R."/>
        </authorList>
    </citation>
    <scope>NUCLEOTIDE SEQUENCE</scope>
    <source>
        <strain evidence="3">PS9179</strain>
        <tissue evidence="3">Whole animal</tissue>
    </source>
</reference>
<sequence>MKPKLFALHIQIDKVQKEVYYHFDDLSVLKLCHQTKMCCVEELDQMKDDSKVAISEMHIVDDKPRLEYPIERWIKVLDSRGRPLLDEFFRFVFGHLASEDLTLEITSPYVDDRLFSKLAKIAFSSVRTVYSNEGTWAFLKAQLDHGSMKTLELTGKWTPQQMAFLEGAGCECDVYLATIAVMLLLILLTCLSLTYAINMCEPEEILSYNGGKCFHFHYGERNFSEAQAYCEDRGGVLASIHNKWDAYTLLAQEQGIFWLGGQYSVGTWSWLDNSPFDFTLYPGRYPLYDCLVMNSGLHLWTDWDCADGDSRSILSKFFNALGSRPIAVNTVIDGCPDPQLFRTHKTVPPISFDHIAMASRLLLLCAAAIFLVVFIQVDANQMRLCGSEKQSTWLKKACTMKTEAHPCLKASGTPAWNDFCCAKKCSLQEIVNSYCCFTQECLDRCYPGKGYKMGSVY</sequence>
<proteinExistence type="predicted"/>